<sequence length="73" mass="8199">MDTRHAHCLDLDHPARTQSREDRVDLAGKLVSLEIRSAFGIRTGKIPPGHQTTVLQQENAVIDKASIRNEVRE</sequence>
<comment type="caution">
    <text evidence="1">The sequence shown here is derived from an EMBL/GenBank/DDBJ whole genome shotgun (WGS) entry which is preliminary data.</text>
</comment>
<dbReference type="EMBL" id="LWBS01000466">
    <property type="protein sequence ID" value="OAP88063.1"/>
    <property type="molecule type" value="Genomic_DNA"/>
</dbReference>
<proteinExistence type="predicted"/>
<dbReference type="AlphaFoldDB" id="A0A179B9W5"/>
<organism evidence="1">
    <name type="scientific">Rhizobium leguminosarum</name>
    <dbReference type="NCBI Taxonomy" id="384"/>
    <lineage>
        <taxon>Bacteria</taxon>
        <taxon>Pseudomonadati</taxon>
        <taxon>Pseudomonadota</taxon>
        <taxon>Alphaproteobacteria</taxon>
        <taxon>Hyphomicrobiales</taxon>
        <taxon>Rhizobiaceae</taxon>
        <taxon>Rhizobium/Agrobacterium group</taxon>
        <taxon>Rhizobium</taxon>
    </lineage>
</organism>
<protein>
    <submittedName>
        <fullName evidence="1">Uncharacterized protein</fullName>
    </submittedName>
</protein>
<reference evidence="1" key="1">
    <citation type="submission" date="2016-04" db="EMBL/GenBank/DDBJ databases">
        <title>Fast-growing isolate from the root nodules of Vavilovia formosa.</title>
        <authorList>
            <person name="Kimeklis A."/>
            <person name="Safronova V."/>
            <person name="Belimov A."/>
            <person name="Andronov E."/>
        </authorList>
    </citation>
    <scope>NUCLEOTIDE SEQUENCE [LARGE SCALE GENOMIC DNA]</scope>
    <source>
        <strain evidence="1">Vaf-46</strain>
    </source>
</reference>
<name>A0A179B9W5_RHILE</name>
<gene>
    <name evidence="1" type="ORF">A4U53_35855</name>
</gene>
<evidence type="ECO:0000313" key="1">
    <source>
        <dbReference type="EMBL" id="OAP88063.1"/>
    </source>
</evidence>
<accession>A0A179B9W5</accession>